<evidence type="ECO:0000256" key="3">
    <source>
        <dbReference type="ARBA" id="ARBA00022692"/>
    </source>
</evidence>
<dbReference type="SUPFAM" id="SSF81321">
    <property type="entry name" value="Family A G protein-coupled receptor-like"/>
    <property type="match status" value="1"/>
</dbReference>
<keyword evidence="4" id="KW-0716">Sensory transduction</keyword>
<dbReference type="Proteomes" id="UP001181693">
    <property type="component" value="Unassembled WGS sequence"/>
</dbReference>
<reference evidence="13" key="1">
    <citation type="thesis" date="2020" institute="ProQuest LLC" country="789 East Eisenhower Parkway, Ann Arbor, MI, USA">
        <title>Comparative Genomics and Chromosome Evolution.</title>
        <authorList>
            <person name="Mudd A.B."/>
        </authorList>
    </citation>
    <scope>NUCLEOTIDE SEQUENCE</scope>
    <source>
        <strain evidence="13">1538</strain>
        <tissue evidence="13">Blood</tissue>
    </source>
</reference>
<proteinExistence type="inferred from homology"/>
<dbReference type="PROSITE" id="PS00237">
    <property type="entry name" value="G_PROTEIN_RECEP_F1_1"/>
    <property type="match status" value="1"/>
</dbReference>
<dbReference type="AlphaFoldDB" id="A0AAV3AG45"/>
<keyword evidence="5 11" id="KW-1133">Transmembrane helix</keyword>
<keyword evidence="4" id="KW-0552">Olfaction</keyword>
<feature type="transmembrane region" description="Helical" evidence="11">
    <location>
        <begin position="22"/>
        <end position="48"/>
    </location>
</feature>
<comment type="subcellular location">
    <subcellularLocation>
        <location evidence="1">Cell membrane</location>
        <topology evidence="1">Multi-pass membrane protein</topology>
    </subcellularLocation>
</comment>
<evidence type="ECO:0000256" key="5">
    <source>
        <dbReference type="ARBA" id="ARBA00022989"/>
    </source>
</evidence>
<evidence type="ECO:0000256" key="11">
    <source>
        <dbReference type="SAM" id="Phobius"/>
    </source>
</evidence>
<evidence type="ECO:0000313" key="13">
    <source>
        <dbReference type="EMBL" id="DBA25569.1"/>
    </source>
</evidence>
<dbReference type="PRINTS" id="PR00237">
    <property type="entry name" value="GPCRRHODOPSN"/>
</dbReference>
<name>A0AAV3AG45_PYXAD</name>
<keyword evidence="8 10" id="KW-0675">Receptor</keyword>
<keyword evidence="9 10" id="KW-0807">Transducer</keyword>
<dbReference type="InterPro" id="IPR017452">
    <property type="entry name" value="GPCR_Rhodpsn_7TM"/>
</dbReference>
<accession>A0AAV3AG45</accession>
<evidence type="ECO:0000256" key="2">
    <source>
        <dbReference type="ARBA" id="ARBA00022475"/>
    </source>
</evidence>
<dbReference type="InterPro" id="IPR000276">
    <property type="entry name" value="GPCR_Rhodpsn"/>
</dbReference>
<gene>
    <name evidence="13" type="ORF">GDO54_009945</name>
</gene>
<keyword evidence="2" id="KW-1003">Cell membrane</keyword>
<evidence type="ECO:0000256" key="7">
    <source>
        <dbReference type="ARBA" id="ARBA00023136"/>
    </source>
</evidence>
<dbReference type="InterPro" id="IPR050516">
    <property type="entry name" value="Olfactory_GPCR"/>
</dbReference>
<dbReference type="GO" id="GO:0005886">
    <property type="term" value="C:plasma membrane"/>
    <property type="evidence" value="ECO:0007669"/>
    <property type="project" value="UniProtKB-SubCell"/>
</dbReference>
<dbReference type="PROSITE" id="PS50262">
    <property type="entry name" value="G_PROTEIN_RECEP_F1_2"/>
    <property type="match status" value="1"/>
</dbReference>
<keyword evidence="14" id="KW-1185">Reference proteome</keyword>
<dbReference type="PANTHER" id="PTHR26452">
    <property type="entry name" value="OLFACTORY RECEPTOR"/>
    <property type="match status" value="1"/>
</dbReference>
<evidence type="ECO:0000256" key="1">
    <source>
        <dbReference type="ARBA" id="ARBA00004651"/>
    </source>
</evidence>
<feature type="transmembrane region" description="Helical" evidence="11">
    <location>
        <begin position="60"/>
        <end position="81"/>
    </location>
</feature>
<evidence type="ECO:0000313" key="14">
    <source>
        <dbReference type="Proteomes" id="UP001181693"/>
    </source>
</evidence>
<dbReference type="FunFam" id="1.20.1070.10:FF:000410">
    <property type="entry name" value="Olfactory receptor 1348"/>
    <property type="match status" value="1"/>
</dbReference>
<evidence type="ECO:0000256" key="8">
    <source>
        <dbReference type="ARBA" id="ARBA00023170"/>
    </source>
</evidence>
<dbReference type="GO" id="GO:0004930">
    <property type="term" value="F:G protein-coupled receptor activity"/>
    <property type="evidence" value="ECO:0007669"/>
    <property type="project" value="UniProtKB-KW"/>
</dbReference>
<comment type="similarity">
    <text evidence="10">Belongs to the G-protein coupled receptor 1 family.</text>
</comment>
<feature type="transmembrane region" description="Helical" evidence="11">
    <location>
        <begin position="141"/>
        <end position="164"/>
    </location>
</feature>
<keyword evidence="3 10" id="KW-0812">Transmembrane</keyword>
<keyword evidence="6 10" id="KW-0297">G-protein coupled receptor</keyword>
<comment type="caution">
    <text evidence="13">The sequence shown here is derived from an EMBL/GenBank/DDBJ whole genome shotgun (WGS) entry which is preliminary data.</text>
</comment>
<evidence type="ECO:0000259" key="12">
    <source>
        <dbReference type="PROSITE" id="PS50262"/>
    </source>
</evidence>
<dbReference type="Gene3D" id="1.20.1070.10">
    <property type="entry name" value="Rhodopsin 7-helix transmembrane proteins"/>
    <property type="match status" value="1"/>
</dbReference>
<dbReference type="EMBL" id="DYDO01000004">
    <property type="protein sequence ID" value="DBA25569.1"/>
    <property type="molecule type" value="Genomic_DNA"/>
</dbReference>
<dbReference type="Pfam" id="PF00001">
    <property type="entry name" value="7tm_1"/>
    <property type="match status" value="1"/>
</dbReference>
<dbReference type="GO" id="GO:0004984">
    <property type="term" value="F:olfactory receptor activity"/>
    <property type="evidence" value="ECO:0007669"/>
    <property type="project" value="InterPro"/>
</dbReference>
<dbReference type="PRINTS" id="PR00245">
    <property type="entry name" value="OLFACTORYR"/>
</dbReference>
<evidence type="ECO:0000256" key="6">
    <source>
        <dbReference type="ARBA" id="ARBA00023040"/>
    </source>
</evidence>
<evidence type="ECO:0000256" key="4">
    <source>
        <dbReference type="ARBA" id="ARBA00022725"/>
    </source>
</evidence>
<feature type="transmembrane region" description="Helical" evidence="11">
    <location>
        <begin position="101"/>
        <end position="120"/>
    </location>
</feature>
<protein>
    <recommendedName>
        <fullName evidence="12">G-protein coupled receptors family 1 profile domain-containing protein</fullName>
    </recommendedName>
</protein>
<keyword evidence="7 11" id="KW-0472">Membrane</keyword>
<evidence type="ECO:0000256" key="9">
    <source>
        <dbReference type="ARBA" id="ARBA00023224"/>
    </source>
</evidence>
<feature type="domain" description="G-protein coupled receptors family 1 profile" evidence="12">
    <location>
        <begin position="41"/>
        <end position="190"/>
    </location>
</feature>
<dbReference type="InterPro" id="IPR000725">
    <property type="entry name" value="Olfact_rcpt"/>
</dbReference>
<sequence>MYSDNQSSVAEFILLGLSGDPFVQVLLFSIFMVVYVTTLVGNLLLIVAVKTDKRLHLSMYFLLASLSLLDICYPSIIVPKMLANLLSQKKSISYSGCVTQVYFYLFIAETECILLALMAYDRYVAICNPLHYNMIINTKACFWMISMSWLTGGIISSTDMYFIFNLKYCGQNTMNHFFCGSWYITAVVLQ</sequence>
<evidence type="ECO:0000256" key="10">
    <source>
        <dbReference type="RuleBase" id="RU000688"/>
    </source>
</evidence>
<organism evidence="13 14">
    <name type="scientific">Pyxicephalus adspersus</name>
    <name type="common">African bullfrog</name>
    <dbReference type="NCBI Taxonomy" id="30357"/>
    <lineage>
        <taxon>Eukaryota</taxon>
        <taxon>Metazoa</taxon>
        <taxon>Chordata</taxon>
        <taxon>Craniata</taxon>
        <taxon>Vertebrata</taxon>
        <taxon>Euteleostomi</taxon>
        <taxon>Amphibia</taxon>
        <taxon>Batrachia</taxon>
        <taxon>Anura</taxon>
        <taxon>Neobatrachia</taxon>
        <taxon>Ranoidea</taxon>
        <taxon>Pyxicephalidae</taxon>
        <taxon>Pyxicephalinae</taxon>
        <taxon>Pyxicephalus</taxon>
    </lineage>
</organism>